<keyword evidence="1" id="KW-1133">Transmembrane helix</keyword>
<keyword evidence="1" id="KW-0812">Transmembrane</keyword>
<feature type="transmembrane region" description="Helical" evidence="1">
    <location>
        <begin position="60"/>
        <end position="78"/>
    </location>
</feature>
<evidence type="ECO:0000313" key="3">
    <source>
        <dbReference type="Proteomes" id="UP000078560"/>
    </source>
</evidence>
<name>A0A1A8WJ68_PLAOA</name>
<gene>
    <name evidence="2" type="ORF">POVCU2_0078290</name>
</gene>
<feature type="non-terminal residue" evidence="2">
    <location>
        <position position="1"/>
    </location>
</feature>
<proteinExistence type="predicted"/>
<dbReference type="AlphaFoldDB" id="A0A1A8WJ68"/>
<organism evidence="2 3">
    <name type="scientific">Plasmodium ovale curtisi</name>
    <dbReference type="NCBI Taxonomy" id="864141"/>
    <lineage>
        <taxon>Eukaryota</taxon>
        <taxon>Sar</taxon>
        <taxon>Alveolata</taxon>
        <taxon>Apicomplexa</taxon>
        <taxon>Aconoidasida</taxon>
        <taxon>Haemosporida</taxon>
        <taxon>Plasmodiidae</taxon>
        <taxon>Plasmodium</taxon>
        <taxon>Plasmodium (Plasmodium)</taxon>
    </lineage>
</organism>
<reference evidence="3" key="1">
    <citation type="submission" date="2016-05" db="EMBL/GenBank/DDBJ databases">
        <authorList>
            <person name="Naeem Raeece"/>
        </authorList>
    </citation>
    <scope>NUCLEOTIDE SEQUENCE [LARGE SCALE GENOMIC DNA]</scope>
</reference>
<keyword evidence="1" id="KW-0472">Membrane</keyword>
<evidence type="ECO:0000313" key="2">
    <source>
        <dbReference type="EMBL" id="SBS93002.1"/>
    </source>
</evidence>
<accession>A0A1A8WJ68</accession>
<evidence type="ECO:0000256" key="1">
    <source>
        <dbReference type="SAM" id="Phobius"/>
    </source>
</evidence>
<dbReference type="EMBL" id="FLQU01001444">
    <property type="protein sequence ID" value="SBS93002.1"/>
    <property type="molecule type" value="Genomic_DNA"/>
</dbReference>
<dbReference type="Proteomes" id="UP000078560">
    <property type="component" value="Unassembled WGS sequence"/>
</dbReference>
<protein>
    <submittedName>
        <fullName evidence="2">PIR Superfamily Protein</fullName>
    </submittedName>
</protein>
<sequence length="117" mass="13464">PSEADHYFPTVDISETSSNSNVEVNKLKGSTSKEDQLLSVEREVENGIYSLPPHADQDGIPIRTYIIIIVFTSLGWLFRKKKKKKRQEMEAEFQKMMLATSIPEDRNIYLTYGRLDP</sequence>